<dbReference type="InterPro" id="IPR036390">
    <property type="entry name" value="WH_DNA-bd_sf"/>
</dbReference>
<sequence length="322" mass="35853">MEILWLRDFEALVAQKNFSRAAEERNVSQPAFSRRIRALEEEVGAKLINRQTLPLSLTAAGEVFLPQARLILRTYEETLERCQTVDAAGENVIRFATTQSLYLTHYKTHIAPLVEQGGLEIDLNSTSWSASQFVSALQQRYCDVILTYWHPAMDFLSPLEVANCEYLTLGRDDFIPVSKSGADGPLFHLDQGDKKSVPLLSYGTVSALRSVVDHSVRQQLKAPKTLVVSQSALAISVKAMILEGFGLGWLPRELCKSELSKGLLEIAGSEKFSQQLEIRLYRDNDNQKPTLKKLWRDMQALTGKSGTSAGADGDHSQPDDLN</sequence>
<name>A0ABS5HNE1_9RHOB</name>
<protein>
    <submittedName>
        <fullName evidence="7">LysR family transcriptional regulator</fullName>
    </submittedName>
</protein>
<evidence type="ECO:0000313" key="8">
    <source>
        <dbReference type="Proteomes" id="UP001195941"/>
    </source>
</evidence>
<evidence type="ECO:0000256" key="5">
    <source>
        <dbReference type="SAM" id="MobiDB-lite"/>
    </source>
</evidence>
<comment type="similarity">
    <text evidence="1">Belongs to the LysR transcriptional regulatory family.</text>
</comment>
<feature type="domain" description="HTH lysR-type" evidence="6">
    <location>
        <begin position="1"/>
        <end position="58"/>
    </location>
</feature>
<dbReference type="InterPro" id="IPR000847">
    <property type="entry name" value="LysR_HTH_N"/>
</dbReference>
<organism evidence="7 8">
    <name type="scientific">Thalassovita aquimarina</name>
    <dbReference type="NCBI Taxonomy" id="2785917"/>
    <lineage>
        <taxon>Bacteria</taxon>
        <taxon>Pseudomonadati</taxon>
        <taxon>Pseudomonadota</taxon>
        <taxon>Alphaproteobacteria</taxon>
        <taxon>Rhodobacterales</taxon>
        <taxon>Roseobacteraceae</taxon>
        <taxon>Thalassovita</taxon>
    </lineage>
</organism>
<evidence type="ECO:0000259" key="6">
    <source>
        <dbReference type="PROSITE" id="PS50931"/>
    </source>
</evidence>
<accession>A0ABS5HNE1</accession>
<dbReference type="RefSeq" id="WP_212699990.1">
    <property type="nucleotide sequence ID" value="NZ_JADMKU010000003.1"/>
</dbReference>
<keyword evidence="2" id="KW-0805">Transcription regulation</keyword>
<feature type="compositionally biased region" description="Basic and acidic residues" evidence="5">
    <location>
        <begin position="312"/>
        <end position="322"/>
    </location>
</feature>
<evidence type="ECO:0000256" key="4">
    <source>
        <dbReference type="ARBA" id="ARBA00023163"/>
    </source>
</evidence>
<keyword evidence="4" id="KW-0804">Transcription</keyword>
<gene>
    <name evidence="7" type="ORF">IT775_04960</name>
</gene>
<dbReference type="PANTHER" id="PTHR30126:SF2">
    <property type="entry name" value="HTH-TYPE TRANSCRIPTIONAL REGULATOR YJIE"/>
    <property type="match status" value="1"/>
</dbReference>
<dbReference type="Gene3D" id="1.10.10.10">
    <property type="entry name" value="Winged helix-like DNA-binding domain superfamily/Winged helix DNA-binding domain"/>
    <property type="match status" value="1"/>
</dbReference>
<dbReference type="SUPFAM" id="SSF46785">
    <property type="entry name" value="Winged helix' DNA-binding domain"/>
    <property type="match status" value="1"/>
</dbReference>
<dbReference type="PRINTS" id="PR00039">
    <property type="entry name" value="HTHLYSR"/>
</dbReference>
<comment type="caution">
    <text evidence="7">The sequence shown here is derived from an EMBL/GenBank/DDBJ whole genome shotgun (WGS) entry which is preliminary data.</text>
</comment>
<dbReference type="PANTHER" id="PTHR30126">
    <property type="entry name" value="HTH-TYPE TRANSCRIPTIONAL REGULATOR"/>
    <property type="match status" value="1"/>
</dbReference>
<keyword evidence="3" id="KW-0238">DNA-binding</keyword>
<dbReference type="Pfam" id="PF00126">
    <property type="entry name" value="HTH_1"/>
    <property type="match status" value="1"/>
</dbReference>
<dbReference type="SUPFAM" id="SSF53850">
    <property type="entry name" value="Periplasmic binding protein-like II"/>
    <property type="match status" value="1"/>
</dbReference>
<keyword evidence="8" id="KW-1185">Reference proteome</keyword>
<evidence type="ECO:0000256" key="2">
    <source>
        <dbReference type="ARBA" id="ARBA00023015"/>
    </source>
</evidence>
<dbReference type="InterPro" id="IPR005119">
    <property type="entry name" value="LysR_subst-bd"/>
</dbReference>
<dbReference type="EMBL" id="JADMKU010000003">
    <property type="protein sequence ID" value="MBR9650475.1"/>
    <property type="molecule type" value="Genomic_DNA"/>
</dbReference>
<proteinExistence type="inferred from homology"/>
<feature type="region of interest" description="Disordered" evidence="5">
    <location>
        <begin position="303"/>
        <end position="322"/>
    </location>
</feature>
<evidence type="ECO:0000256" key="3">
    <source>
        <dbReference type="ARBA" id="ARBA00023125"/>
    </source>
</evidence>
<dbReference type="PROSITE" id="PS50931">
    <property type="entry name" value="HTH_LYSR"/>
    <property type="match status" value="1"/>
</dbReference>
<dbReference type="InterPro" id="IPR036388">
    <property type="entry name" value="WH-like_DNA-bd_sf"/>
</dbReference>
<evidence type="ECO:0000256" key="1">
    <source>
        <dbReference type="ARBA" id="ARBA00009437"/>
    </source>
</evidence>
<evidence type="ECO:0000313" key="7">
    <source>
        <dbReference type="EMBL" id="MBR9650475.1"/>
    </source>
</evidence>
<dbReference type="Pfam" id="PF03466">
    <property type="entry name" value="LysR_substrate"/>
    <property type="match status" value="1"/>
</dbReference>
<dbReference type="Proteomes" id="UP001195941">
    <property type="component" value="Unassembled WGS sequence"/>
</dbReference>
<reference evidence="7 8" key="1">
    <citation type="journal article" date="2021" name="Arch. Microbiol.">
        <title>Thalassobius aquimarinus sp. nov., isolated from the Sea of Japan seashore.</title>
        <authorList>
            <person name="Kurilenko V.V."/>
            <person name="Romanenko L.A."/>
            <person name="Chernysheva N.Y."/>
            <person name="Velansky P.V."/>
            <person name="Tekutyeva L.A."/>
            <person name="Isaeva M.P."/>
            <person name="Mikhailov V.V."/>
        </authorList>
    </citation>
    <scope>NUCLEOTIDE SEQUENCE [LARGE SCALE GENOMIC DNA]</scope>
    <source>
        <strain evidence="7 8">KMM 8518</strain>
    </source>
</reference>